<evidence type="ECO:0000313" key="4">
    <source>
        <dbReference type="EMBL" id="MBA0084687.1"/>
    </source>
</evidence>
<organism evidence="4 5">
    <name type="scientific">Candidatus Acidiferrum panamense</name>
    <dbReference type="NCBI Taxonomy" id="2741543"/>
    <lineage>
        <taxon>Bacteria</taxon>
        <taxon>Pseudomonadati</taxon>
        <taxon>Acidobacteriota</taxon>
        <taxon>Terriglobia</taxon>
        <taxon>Candidatus Acidiferrales</taxon>
        <taxon>Candidatus Acidiferrum</taxon>
    </lineage>
</organism>
<evidence type="ECO:0000256" key="2">
    <source>
        <dbReference type="SAM" id="SignalP"/>
    </source>
</evidence>
<comment type="caution">
    <text evidence="4">The sequence shown here is derived from an EMBL/GenBank/DDBJ whole genome shotgun (WGS) entry which is preliminary data.</text>
</comment>
<dbReference type="Pfam" id="PF00753">
    <property type="entry name" value="Lactamase_B"/>
    <property type="match status" value="1"/>
</dbReference>
<evidence type="ECO:0000313" key="5">
    <source>
        <dbReference type="Proteomes" id="UP000567293"/>
    </source>
</evidence>
<reference evidence="4" key="1">
    <citation type="submission" date="2020-06" db="EMBL/GenBank/DDBJ databases">
        <title>Legume-microbial interactions unlock mineral nutrients during tropical forest succession.</title>
        <authorList>
            <person name="Epihov D.Z."/>
        </authorList>
    </citation>
    <scope>NUCLEOTIDE SEQUENCE [LARGE SCALE GENOMIC DNA]</scope>
    <source>
        <strain evidence="4">Pan2503</strain>
    </source>
</reference>
<accession>A0A7V8NP26</accession>
<evidence type="ECO:0000259" key="3">
    <source>
        <dbReference type="Pfam" id="PF00753"/>
    </source>
</evidence>
<dbReference type="InterPro" id="IPR036866">
    <property type="entry name" value="RibonucZ/Hydroxyglut_hydro"/>
</dbReference>
<dbReference type="Proteomes" id="UP000567293">
    <property type="component" value="Unassembled WGS sequence"/>
</dbReference>
<name>A0A7V8NP26_9BACT</name>
<dbReference type="GO" id="GO:0016787">
    <property type="term" value="F:hydrolase activity"/>
    <property type="evidence" value="ECO:0007669"/>
    <property type="project" value="UniProtKB-KW"/>
</dbReference>
<dbReference type="Gene3D" id="3.60.15.10">
    <property type="entry name" value="Ribonuclease Z/Hydroxyacylglutathione hydrolase-like"/>
    <property type="match status" value="1"/>
</dbReference>
<feature type="compositionally biased region" description="Gly residues" evidence="1">
    <location>
        <begin position="259"/>
        <end position="268"/>
    </location>
</feature>
<dbReference type="EMBL" id="JACDQQ010000667">
    <property type="protein sequence ID" value="MBA0084687.1"/>
    <property type="molecule type" value="Genomic_DNA"/>
</dbReference>
<proteinExistence type="predicted"/>
<feature type="chain" id="PRO_5030976121" evidence="2">
    <location>
        <begin position="22"/>
        <end position="413"/>
    </location>
</feature>
<protein>
    <submittedName>
        <fullName evidence="4">MBL fold metallo-hydrolase</fullName>
    </submittedName>
</protein>
<dbReference type="SUPFAM" id="SSF56281">
    <property type="entry name" value="Metallo-hydrolase/oxidoreductase"/>
    <property type="match status" value="1"/>
</dbReference>
<feature type="non-terminal residue" evidence="4">
    <location>
        <position position="413"/>
    </location>
</feature>
<gene>
    <name evidence="4" type="ORF">HRJ53_06815</name>
</gene>
<keyword evidence="5" id="KW-1185">Reference proteome</keyword>
<dbReference type="InterPro" id="IPR001279">
    <property type="entry name" value="Metallo-B-lactamas"/>
</dbReference>
<feature type="region of interest" description="Disordered" evidence="1">
    <location>
        <begin position="252"/>
        <end position="273"/>
    </location>
</feature>
<dbReference type="AlphaFoldDB" id="A0A7V8NP26"/>
<sequence length="413" mass="43943">MFQKPAVVAICFAFLCGSAGAQDSKTVIANAQKALGDPQSITYSGSARDVAFQQCGANAADMMCRGTHDPMRPIHNYVRVIELTSPTSRAMGTTNNIGPGGSTTVTPGTFFQQVTPQQADVSQPWANSLELYITPWGFLTGAAANHATVSRHKVEGKSYTVLTWSPTVKAPSGKSYVINGYLNPQNIVERVETWLGENIMGDMHILATYTGWKDLGGVMAPAKIVQTRGGWPFFEVDVNAAKANPPDVATLVPPPAPGGSRGGTGGGAPPAPAPLAVTSEKLGDGLYRLTTGPGSYDSVIVEFKDYIMMLEAGQSEARALAYVAETKKLIPNKPIRYVMNTHPHSDHTGGLPVLVAEGATIITQNNNAEFLGKALNTPRTLLNDTLARNPKKAKIEGVAEKRVYSDGTRTVEM</sequence>
<keyword evidence="2" id="KW-0732">Signal</keyword>
<feature type="domain" description="Metallo-beta-lactamase" evidence="3">
    <location>
        <begin position="292"/>
        <end position="357"/>
    </location>
</feature>
<evidence type="ECO:0000256" key="1">
    <source>
        <dbReference type="SAM" id="MobiDB-lite"/>
    </source>
</evidence>
<feature type="signal peptide" evidence="2">
    <location>
        <begin position="1"/>
        <end position="21"/>
    </location>
</feature>